<dbReference type="EMBL" id="AY915280">
    <property type="protein sequence ID" value="AAX30501.1"/>
    <property type="molecule type" value="mRNA"/>
</dbReference>
<evidence type="ECO:0000256" key="1">
    <source>
        <dbReference type="SAM" id="MobiDB-lite"/>
    </source>
</evidence>
<name>Q5BSI4_SCHJA</name>
<protein>
    <submittedName>
        <fullName evidence="2">SJCHGC04185 protein</fullName>
    </submittedName>
</protein>
<reference evidence="2" key="1">
    <citation type="submission" date="2005-01" db="EMBL/GenBank/DDBJ databases">
        <authorList>
            <person name="Han Z."/>
        </authorList>
    </citation>
    <scope>NUCLEOTIDE SEQUENCE</scope>
</reference>
<dbReference type="AlphaFoldDB" id="Q5BSI4"/>
<organism evidence="2">
    <name type="scientific">Schistosoma japonicum</name>
    <name type="common">Blood fluke</name>
    <dbReference type="NCBI Taxonomy" id="6182"/>
    <lineage>
        <taxon>Eukaryota</taxon>
        <taxon>Metazoa</taxon>
        <taxon>Spiralia</taxon>
        <taxon>Lophotrochozoa</taxon>
        <taxon>Platyhelminthes</taxon>
        <taxon>Trematoda</taxon>
        <taxon>Digenea</taxon>
        <taxon>Strigeidida</taxon>
        <taxon>Schistosomatoidea</taxon>
        <taxon>Schistosomatidae</taxon>
        <taxon>Schistosoma</taxon>
    </lineage>
</organism>
<sequence length="59" mass="7008">MKNVEPSRLNQTEKHLGGSLDIPAQRTDNRDCLMQFCSDYRLFLASTNFKHKERYCLTW</sequence>
<accession>Q5BSI4</accession>
<feature type="region of interest" description="Disordered" evidence="1">
    <location>
        <begin position="1"/>
        <end position="25"/>
    </location>
</feature>
<evidence type="ECO:0000313" key="2">
    <source>
        <dbReference type="EMBL" id="AAX30501.1"/>
    </source>
</evidence>
<proteinExistence type="evidence at transcript level"/>
<reference evidence="2" key="2">
    <citation type="journal article" date="2006" name="PLoS Pathog.">
        <title>New perspectives on host-parasite interplay by comparative transcriptomic and proteomic analyses of Schistosoma japonicum.</title>
        <authorList>
            <person name="Liu F."/>
            <person name="Lu J."/>
            <person name="Hu W."/>
            <person name="Wang S.Y."/>
            <person name="Cui S.J."/>
            <person name="Chi M."/>
            <person name="Yan Q."/>
            <person name="Wang X.R."/>
            <person name="Song H.D."/>
            <person name="Xu X.N."/>
            <person name="Wang J.J."/>
            <person name="Zhang X.L."/>
            <person name="Zhang X."/>
            <person name="Wang Z.Q."/>
            <person name="Xue C.L."/>
            <person name="Brindley P.J."/>
            <person name="McManus D.P."/>
            <person name="Yang P.Y."/>
            <person name="Feng Z."/>
            <person name="Chen Z."/>
            <person name="Han Z.G."/>
        </authorList>
    </citation>
    <scope>NUCLEOTIDE SEQUENCE</scope>
</reference>